<accession>A0A1I0XF15</accession>
<evidence type="ECO:0000313" key="2">
    <source>
        <dbReference type="EMBL" id="SFA99036.1"/>
    </source>
</evidence>
<dbReference type="AlphaFoldDB" id="A0A1I0XF15"/>
<dbReference type="RefSeq" id="WP_091196387.1">
    <property type="nucleotide sequence ID" value="NZ_FOKC01000002.1"/>
</dbReference>
<sequence length="83" mass="9267">MRGTTIDHRTAAISELVAAADDFAQSARLQEACRDRSRPGTGVFHQHAHSATLWRQAEERLRTQVRALELSSGAWSSTWDFAD</sequence>
<protein>
    <submittedName>
        <fullName evidence="2">Uncharacterized protein</fullName>
    </submittedName>
</protein>
<evidence type="ECO:0000313" key="4">
    <source>
        <dbReference type="Proteomes" id="UP000233565"/>
    </source>
</evidence>
<dbReference type="Proteomes" id="UP000233565">
    <property type="component" value="Unassembled WGS sequence"/>
</dbReference>
<proteinExistence type="predicted"/>
<gene>
    <name evidence="1" type="ORF">CXG46_01675</name>
    <name evidence="2" type="ORF">SAMN05192575_102331</name>
</gene>
<dbReference type="Proteomes" id="UP000199113">
    <property type="component" value="Unassembled WGS sequence"/>
</dbReference>
<dbReference type="EMBL" id="PJBV01000010">
    <property type="protein sequence ID" value="PKH44288.1"/>
    <property type="molecule type" value="Genomic_DNA"/>
</dbReference>
<reference evidence="1 4" key="2">
    <citation type="submission" date="2017-12" db="EMBL/GenBank/DDBJ databases">
        <title>Pharmacopeia of the Arctic Ocean.</title>
        <authorList>
            <person name="Collins E."/>
            <person name="Ducluzeau A.-L."/>
        </authorList>
    </citation>
    <scope>NUCLEOTIDE SEQUENCE [LARGE SCALE GENOMIC DNA]</scope>
    <source>
        <strain evidence="1 4">DSM 23325</strain>
    </source>
</reference>
<evidence type="ECO:0000313" key="1">
    <source>
        <dbReference type="EMBL" id="PKH44288.1"/>
    </source>
</evidence>
<reference evidence="2" key="1">
    <citation type="submission" date="2016-10" db="EMBL/GenBank/DDBJ databases">
        <authorList>
            <person name="de Groot N.N."/>
        </authorList>
    </citation>
    <scope>NUCLEOTIDE SEQUENCE [LARGE SCALE GENOMIC DNA]</scope>
    <source>
        <strain evidence="2">CGMCC 1.10697</strain>
    </source>
</reference>
<evidence type="ECO:0000313" key="3">
    <source>
        <dbReference type="Proteomes" id="UP000199113"/>
    </source>
</evidence>
<name>A0A1I0XF15_9ACTN</name>
<organism evidence="2 3">
    <name type="scientific">Nocardioides alpinus</name>
    <dbReference type="NCBI Taxonomy" id="748909"/>
    <lineage>
        <taxon>Bacteria</taxon>
        <taxon>Bacillati</taxon>
        <taxon>Actinomycetota</taxon>
        <taxon>Actinomycetes</taxon>
        <taxon>Propionibacteriales</taxon>
        <taxon>Nocardioidaceae</taxon>
        <taxon>Nocardioides</taxon>
    </lineage>
</organism>
<dbReference type="EMBL" id="FOKC01000002">
    <property type="protein sequence ID" value="SFA99036.1"/>
    <property type="molecule type" value="Genomic_DNA"/>
</dbReference>
<dbReference type="OrthoDB" id="3788782at2"/>
<keyword evidence="4" id="KW-1185">Reference proteome</keyword>
<dbReference type="STRING" id="748909.SAMN05192575_102331"/>